<sequence length="142" mass="15166">MFGRKKTNRQANLFRTFIGEGCMIEGKLICETGLRVEGEVTGDIESAGDVVIGSKGTVRSDITARDVHIVGKVYGNVTAKGRLTLSKNGMLQGDLRAGTLVIEEGAIFMGSSLMEKPETGKPVKELPLPEKKGKSQRTQAAG</sequence>
<dbReference type="EMBL" id="JBHUME010000009">
    <property type="protein sequence ID" value="MFD2613800.1"/>
    <property type="molecule type" value="Genomic_DNA"/>
</dbReference>
<dbReference type="Pfam" id="PF04519">
    <property type="entry name" value="Bactofilin"/>
    <property type="match status" value="1"/>
</dbReference>
<dbReference type="RefSeq" id="WP_377603977.1">
    <property type="nucleotide sequence ID" value="NZ_JBHUME010000009.1"/>
</dbReference>
<keyword evidence="4" id="KW-1185">Reference proteome</keyword>
<evidence type="ECO:0000256" key="2">
    <source>
        <dbReference type="SAM" id="MobiDB-lite"/>
    </source>
</evidence>
<evidence type="ECO:0000313" key="3">
    <source>
        <dbReference type="EMBL" id="MFD2613800.1"/>
    </source>
</evidence>
<feature type="region of interest" description="Disordered" evidence="2">
    <location>
        <begin position="114"/>
        <end position="142"/>
    </location>
</feature>
<gene>
    <name evidence="3" type="ORF">ACFSUF_15395</name>
</gene>
<comment type="caution">
    <text evidence="3">The sequence shown here is derived from an EMBL/GenBank/DDBJ whole genome shotgun (WGS) entry which is preliminary data.</text>
</comment>
<organism evidence="3 4">
    <name type="scientific">Paenibacillus gansuensis</name>
    <dbReference type="NCBI Taxonomy" id="306542"/>
    <lineage>
        <taxon>Bacteria</taxon>
        <taxon>Bacillati</taxon>
        <taxon>Bacillota</taxon>
        <taxon>Bacilli</taxon>
        <taxon>Bacillales</taxon>
        <taxon>Paenibacillaceae</taxon>
        <taxon>Paenibacillus</taxon>
    </lineage>
</organism>
<feature type="compositionally biased region" description="Basic and acidic residues" evidence="2">
    <location>
        <begin position="115"/>
        <end position="133"/>
    </location>
</feature>
<name>A0ABW5PEU4_9BACL</name>
<protein>
    <submittedName>
        <fullName evidence="3">Polymer-forming cytoskeletal protein</fullName>
    </submittedName>
</protein>
<dbReference type="PANTHER" id="PTHR35024:SF4">
    <property type="entry name" value="POLYMER-FORMING CYTOSKELETAL PROTEIN"/>
    <property type="match status" value="1"/>
</dbReference>
<evidence type="ECO:0000313" key="4">
    <source>
        <dbReference type="Proteomes" id="UP001597541"/>
    </source>
</evidence>
<proteinExistence type="inferred from homology"/>
<dbReference type="Proteomes" id="UP001597541">
    <property type="component" value="Unassembled WGS sequence"/>
</dbReference>
<reference evidence="4" key="1">
    <citation type="journal article" date="2019" name="Int. J. Syst. Evol. Microbiol.">
        <title>The Global Catalogue of Microorganisms (GCM) 10K type strain sequencing project: providing services to taxonomists for standard genome sequencing and annotation.</title>
        <authorList>
            <consortium name="The Broad Institute Genomics Platform"/>
            <consortium name="The Broad Institute Genome Sequencing Center for Infectious Disease"/>
            <person name="Wu L."/>
            <person name="Ma J."/>
        </authorList>
    </citation>
    <scope>NUCLEOTIDE SEQUENCE [LARGE SCALE GENOMIC DNA]</scope>
    <source>
        <strain evidence="4">KCTC 3950</strain>
    </source>
</reference>
<evidence type="ECO:0000256" key="1">
    <source>
        <dbReference type="ARBA" id="ARBA00044755"/>
    </source>
</evidence>
<comment type="similarity">
    <text evidence="1">Belongs to the bactofilin family.</text>
</comment>
<dbReference type="InterPro" id="IPR007607">
    <property type="entry name" value="BacA/B"/>
</dbReference>
<dbReference type="PANTHER" id="PTHR35024">
    <property type="entry name" value="HYPOTHETICAL CYTOSOLIC PROTEIN"/>
    <property type="match status" value="1"/>
</dbReference>
<accession>A0ABW5PEU4</accession>